<keyword evidence="2 8" id="KW-0378">Hydrolase</keyword>
<dbReference type="PATRIC" id="fig|1172194.4.peg.3611"/>
<evidence type="ECO:0000256" key="3">
    <source>
        <dbReference type="PIRSR" id="PIRSR001220-1"/>
    </source>
</evidence>
<keyword evidence="9" id="KW-1185">Reference proteome</keyword>
<dbReference type="SUPFAM" id="SSF53774">
    <property type="entry name" value="Glutaminase/Asparaginase"/>
    <property type="match status" value="1"/>
</dbReference>
<evidence type="ECO:0000313" key="8">
    <source>
        <dbReference type="EMBL" id="EIT68526.1"/>
    </source>
</evidence>
<evidence type="ECO:0000256" key="1">
    <source>
        <dbReference type="ARBA" id="ARBA00010518"/>
    </source>
</evidence>
<reference evidence="8 9" key="1">
    <citation type="journal article" date="2012" name="J. Bacteriol.">
        <title>Genome Sequence of n-Alkane-Degrading Hydrocarboniphaga effusa Strain AP103T (ATCC BAA-332T).</title>
        <authorList>
            <person name="Chang H.K."/>
            <person name="Zylstra G.J."/>
            <person name="Chae J.C."/>
        </authorList>
    </citation>
    <scope>NUCLEOTIDE SEQUENCE [LARGE SCALE GENOMIC DNA]</scope>
    <source>
        <strain evidence="8 9">AP103</strain>
    </source>
</reference>
<comment type="similarity">
    <text evidence="1 4">Belongs to the asparaginase 1 family.</text>
</comment>
<dbReference type="OrthoDB" id="9788068at2"/>
<dbReference type="InterPro" id="IPR004550">
    <property type="entry name" value="AsnASE_II"/>
</dbReference>
<dbReference type="NCBIfam" id="TIGR00520">
    <property type="entry name" value="asnASE_II"/>
    <property type="match status" value="1"/>
</dbReference>
<keyword evidence="5" id="KW-0732">Signal</keyword>
<feature type="signal peptide" evidence="5">
    <location>
        <begin position="1"/>
        <end position="23"/>
    </location>
</feature>
<dbReference type="RefSeq" id="WP_007186656.1">
    <property type="nucleotide sequence ID" value="NZ_AKGD01000003.1"/>
</dbReference>
<evidence type="ECO:0000259" key="7">
    <source>
        <dbReference type="Pfam" id="PF17763"/>
    </source>
</evidence>
<accession>I8HYJ9</accession>
<dbReference type="Gene3D" id="3.40.50.1170">
    <property type="entry name" value="L-asparaginase, N-terminal domain"/>
    <property type="match status" value="1"/>
</dbReference>
<dbReference type="InterPro" id="IPR040919">
    <property type="entry name" value="Asparaginase_C"/>
</dbReference>
<feature type="chain" id="PRO_5003713628" evidence="5">
    <location>
        <begin position="24"/>
        <end position="348"/>
    </location>
</feature>
<protein>
    <submittedName>
        <fullName evidence="8">Putative L-asparaginase (L-asparagine amidohydrolase)</fullName>
    </submittedName>
</protein>
<dbReference type="Proteomes" id="UP000003704">
    <property type="component" value="Unassembled WGS sequence"/>
</dbReference>
<dbReference type="FunFam" id="3.40.50.1170:FF:000001">
    <property type="entry name" value="L-asparaginase 2"/>
    <property type="match status" value="1"/>
</dbReference>
<dbReference type="InterPro" id="IPR006034">
    <property type="entry name" value="Asparaginase/glutaminase-like"/>
</dbReference>
<dbReference type="PIRSF" id="PIRSF001220">
    <property type="entry name" value="L-ASNase_gatD"/>
    <property type="match status" value="1"/>
</dbReference>
<dbReference type="InterPro" id="IPR036152">
    <property type="entry name" value="Asp/glu_Ase-like_sf"/>
</dbReference>
<dbReference type="InterPro" id="IPR037152">
    <property type="entry name" value="L-asparaginase_N_sf"/>
</dbReference>
<evidence type="ECO:0000256" key="4">
    <source>
        <dbReference type="RuleBase" id="RU004456"/>
    </source>
</evidence>
<dbReference type="PANTHER" id="PTHR11707:SF28">
    <property type="entry name" value="60 KDA LYSOPHOSPHOLIPASE"/>
    <property type="match status" value="1"/>
</dbReference>
<dbReference type="CDD" id="cd08964">
    <property type="entry name" value="L-asparaginase_II"/>
    <property type="match status" value="1"/>
</dbReference>
<dbReference type="AlphaFoldDB" id="I8HYJ9"/>
<name>I8HYJ9_9GAMM</name>
<dbReference type="InterPro" id="IPR027473">
    <property type="entry name" value="L-asparaginase_C"/>
</dbReference>
<comment type="caution">
    <text evidence="8">The sequence shown here is derived from an EMBL/GenBank/DDBJ whole genome shotgun (WGS) entry which is preliminary data.</text>
</comment>
<evidence type="ECO:0000259" key="6">
    <source>
        <dbReference type="Pfam" id="PF00710"/>
    </source>
</evidence>
<dbReference type="Pfam" id="PF17763">
    <property type="entry name" value="Asparaginase_C"/>
    <property type="match status" value="1"/>
</dbReference>
<evidence type="ECO:0000256" key="2">
    <source>
        <dbReference type="ARBA" id="ARBA00022801"/>
    </source>
</evidence>
<evidence type="ECO:0000313" key="9">
    <source>
        <dbReference type="Proteomes" id="UP000003704"/>
    </source>
</evidence>
<dbReference type="PRINTS" id="PR00139">
    <property type="entry name" value="ASNGLNASE"/>
</dbReference>
<dbReference type="InterPro" id="IPR027474">
    <property type="entry name" value="L-asparaginase_N"/>
</dbReference>
<organism evidence="8 9">
    <name type="scientific">Hydrocarboniphaga effusa AP103</name>
    <dbReference type="NCBI Taxonomy" id="1172194"/>
    <lineage>
        <taxon>Bacteria</taxon>
        <taxon>Pseudomonadati</taxon>
        <taxon>Pseudomonadota</taxon>
        <taxon>Gammaproteobacteria</taxon>
        <taxon>Nevskiales</taxon>
        <taxon>Nevskiaceae</taxon>
        <taxon>Hydrocarboniphaga</taxon>
    </lineage>
</organism>
<dbReference type="GO" id="GO:0006528">
    <property type="term" value="P:asparagine metabolic process"/>
    <property type="evidence" value="ECO:0007669"/>
    <property type="project" value="InterPro"/>
</dbReference>
<dbReference type="STRING" id="1172194.WQQ_37210"/>
<gene>
    <name evidence="8" type="ORF">WQQ_37210</name>
</gene>
<dbReference type="PIRSF" id="PIRSF500176">
    <property type="entry name" value="L_ASNase"/>
    <property type="match status" value="1"/>
</dbReference>
<dbReference type="EMBL" id="AKGD01000003">
    <property type="protein sequence ID" value="EIT68526.1"/>
    <property type="molecule type" value="Genomic_DNA"/>
</dbReference>
<feature type="domain" description="L-asparaginase N-terminal" evidence="6">
    <location>
        <begin position="32"/>
        <end position="226"/>
    </location>
</feature>
<dbReference type="Gene3D" id="3.40.50.40">
    <property type="match status" value="1"/>
</dbReference>
<feature type="active site" description="O-isoaspartyl threonine intermediate" evidence="3">
    <location>
        <position position="41"/>
    </location>
</feature>
<dbReference type="Pfam" id="PF00710">
    <property type="entry name" value="Asparaginase"/>
    <property type="match status" value="1"/>
</dbReference>
<dbReference type="SMART" id="SM00870">
    <property type="entry name" value="Asparaginase"/>
    <property type="match status" value="1"/>
</dbReference>
<proteinExistence type="inferred from homology"/>
<feature type="domain" description="Asparaginase/glutaminase C-terminal" evidence="7">
    <location>
        <begin position="245"/>
        <end position="345"/>
    </location>
</feature>
<sequence length="348" mass="37749">MIRNLLLSLALIATALASAPASAQSSAGPLPKVRLFTTGGTIQSRGAHRQKLMEYSDGKVTPEQLVNDLPELKEVAQLEYMEISNVGSPSVNTEIQLRLAKEINAWLAKPESAGAVVTHGTATLEETAYFLNLVVKSDKPVVLVGAMRPFTAVSRDGPFNLYNAVRVAGSPKARGMGVMILLNDEINAARDTTKGNTYRTDTFVARDLGPLGYADSDQIVFYRKPTYRHTSKSEFDVSKLSTLPRVDITYGYQEDDGTAIDAFVAAGAKGLVLTGGDKDAIKRAQEKGVLIVSSDRKGSGRVVESEKAAAEKRVTSDNLLPMKARILLRLALTKTSDPKEIQRMFNQY</sequence>
<dbReference type="GO" id="GO:0004067">
    <property type="term" value="F:asparaginase activity"/>
    <property type="evidence" value="ECO:0007669"/>
    <property type="project" value="UniProtKB-UniRule"/>
</dbReference>
<dbReference type="PROSITE" id="PS51732">
    <property type="entry name" value="ASN_GLN_ASE_3"/>
    <property type="match status" value="1"/>
</dbReference>
<dbReference type="PANTHER" id="PTHR11707">
    <property type="entry name" value="L-ASPARAGINASE"/>
    <property type="match status" value="1"/>
</dbReference>
<evidence type="ECO:0000256" key="5">
    <source>
        <dbReference type="SAM" id="SignalP"/>
    </source>
</evidence>